<keyword evidence="6" id="KW-0547">Nucleotide-binding</keyword>
<dbReference type="OrthoDB" id="34166at2"/>
<dbReference type="Pfam" id="PF08543">
    <property type="entry name" value="Phos_pyr_kin"/>
    <property type="match status" value="1"/>
</dbReference>
<comment type="caution">
    <text evidence="13">The sequence shown here is derived from an EMBL/GenBank/DDBJ whole genome shotgun (WGS) entry which is preliminary data.</text>
</comment>
<dbReference type="AlphaFoldDB" id="A0A2N6PH72"/>
<dbReference type="FunFam" id="3.40.1190.20:FF:000003">
    <property type="entry name" value="Phosphomethylpyrimidine kinase ThiD"/>
    <property type="match status" value="1"/>
</dbReference>
<keyword evidence="8" id="KW-0067">ATP-binding</keyword>
<dbReference type="EMBL" id="JABEMC010000014">
    <property type="protein sequence ID" value="NNG80337.1"/>
    <property type="molecule type" value="Genomic_DNA"/>
</dbReference>
<dbReference type="SUPFAM" id="SSF53613">
    <property type="entry name" value="Ribokinase-like"/>
    <property type="match status" value="1"/>
</dbReference>
<evidence type="ECO:0000313" key="13">
    <source>
        <dbReference type="EMBL" id="PMB98038.1"/>
    </source>
</evidence>
<comment type="function">
    <text evidence="3">Catalyzes the phosphorylation of hydroxymethylpyrimidine phosphate (HMP-P) to HMP-PP, and of HMP to HMP-P.</text>
</comment>
<evidence type="ECO:0000313" key="15">
    <source>
        <dbReference type="Proteomes" id="UP000549517"/>
    </source>
</evidence>
<dbReference type="EC" id="2.7.4.7" evidence="12"/>
<dbReference type="EC" id="2.7.1.49" evidence="12"/>
<evidence type="ECO:0000256" key="7">
    <source>
        <dbReference type="ARBA" id="ARBA00022777"/>
    </source>
</evidence>
<dbReference type="GO" id="GO:0009229">
    <property type="term" value="P:thiamine diphosphate biosynthetic process"/>
    <property type="evidence" value="ECO:0007669"/>
    <property type="project" value="UniProtKB-UniPathway"/>
</dbReference>
<comment type="catalytic activity">
    <reaction evidence="1">
        <text>4-amino-5-hydroxymethyl-2-methylpyrimidine + ATP = 4-amino-2-methyl-5-(phosphooxymethyl)pyrimidine + ADP + H(+)</text>
        <dbReference type="Rhea" id="RHEA:23096"/>
        <dbReference type="ChEBI" id="CHEBI:15378"/>
        <dbReference type="ChEBI" id="CHEBI:16892"/>
        <dbReference type="ChEBI" id="CHEBI:30616"/>
        <dbReference type="ChEBI" id="CHEBI:58354"/>
        <dbReference type="ChEBI" id="CHEBI:456216"/>
        <dbReference type="EC" id="2.7.1.49"/>
    </reaction>
</comment>
<dbReference type="GO" id="GO:0008902">
    <property type="term" value="F:hydroxymethylpyrimidine kinase activity"/>
    <property type="evidence" value="ECO:0007669"/>
    <property type="project" value="UniProtKB-EC"/>
</dbReference>
<evidence type="ECO:0000256" key="2">
    <source>
        <dbReference type="ARBA" id="ARBA00000565"/>
    </source>
</evidence>
<evidence type="ECO:0000256" key="9">
    <source>
        <dbReference type="ARBA" id="ARBA00022977"/>
    </source>
</evidence>
<dbReference type="NCBIfam" id="TIGR00097">
    <property type="entry name" value="HMP-P_kinase"/>
    <property type="match status" value="1"/>
</dbReference>
<dbReference type="GO" id="GO:0005829">
    <property type="term" value="C:cytosol"/>
    <property type="evidence" value="ECO:0007669"/>
    <property type="project" value="TreeGrafter"/>
</dbReference>
<keyword evidence="14" id="KW-1185">Reference proteome</keyword>
<evidence type="ECO:0000256" key="10">
    <source>
        <dbReference type="SAM" id="MobiDB-lite"/>
    </source>
</evidence>
<dbReference type="GO" id="GO:0009228">
    <property type="term" value="P:thiamine biosynthetic process"/>
    <property type="evidence" value="ECO:0007669"/>
    <property type="project" value="UniProtKB-KW"/>
</dbReference>
<proteinExistence type="predicted"/>
<accession>A0A2N6PH72</accession>
<protein>
    <submittedName>
        <fullName evidence="13">Bifunctional hydroxymethylpyrimidine kinase/phosphomethylpyrimidine kinase</fullName>
        <ecNumber evidence="12">2.7.1.49</ecNumber>
        <ecNumber evidence="12">2.7.4.7</ecNumber>
    </submittedName>
</protein>
<evidence type="ECO:0000256" key="1">
    <source>
        <dbReference type="ARBA" id="ARBA00000151"/>
    </source>
</evidence>
<reference evidence="12 15" key="2">
    <citation type="submission" date="2020-05" db="EMBL/GenBank/DDBJ databases">
        <title>MicrobeNet Type strains.</title>
        <authorList>
            <person name="Nicholson A.C."/>
        </authorList>
    </citation>
    <scope>NUCLEOTIDE SEQUENCE [LARGE SCALE GENOMIC DNA]</scope>
    <source>
        <strain evidence="12 15">CCUG 46604</strain>
    </source>
</reference>
<sequence>MTAPASRPPVALSIAGTDPSGGAGIHADLKAFCARGVYGTTAITALVAQNTHGVSEVYGIDEAFVEAQLASVLDDLPVDATKTGMLSTRSLVDLVCRAVDERDLGYFVVDPVMVATSGHRLLDDDAVDSVRRQLMPRADLITPNLPEAALLLGESEPEAASIEQMRDQAGRLIEHGARGVLLKGGHGVDDEVIDVLALADGTTAEFTHTRIRTPNTHGTGCTLSATITAEMAAARHAQASTASGADTTASGADATVSGADATASETTTASETITAAVERSLDYLARALASADHWQLSLNPEGAHGPVDHLVDLTVTR</sequence>
<reference evidence="13 14" key="1">
    <citation type="submission" date="2017-09" db="EMBL/GenBank/DDBJ databases">
        <title>Bacterial strain isolated from the female urinary microbiota.</title>
        <authorList>
            <person name="Thomas-White K."/>
            <person name="Kumar N."/>
            <person name="Forster S."/>
            <person name="Putonti C."/>
            <person name="Lawley T."/>
            <person name="Wolfe A.J."/>
        </authorList>
    </citation>
    <scope>NUCLEOTIDE SEQUENCE [LARGE SCALE GENOMIC DNA]</scope>
    <source>
        <strain evidence="13 14">UMB0680</strain>
    </source>
</reference>
<dbReference type="CDD" id="cd01169">
    <property type="entry name" value="HMPP_kinase"/>
    <property type="match status" value="1"/>
</dbReference>
<dbReference type="GO" id="GO:0008972">
    <property type="term" value="F:phosphomethylpyrimidine kinase activity"/>
    <property type="evidence" value="ECO:0007669"/>
    <property type="project" value="UniProtKB-EC"/>
</dbReference>
<dbReference type="Gene3D" id="3.40.1190.20">
    <property type="match status" value="1"/>
</dbReference>
<evidence type="ECO:0000256" key="8">
    <source>
        <dbReference type="ARBA" id="ARBA00022840"/>
    </source>
</evidence>
<evidence type="ECO:0000256" key="5">
    <source>
        <dbReference type="ARBA" id="ARBA00022679"/>
    </source>
</evidence>
<evidence type="ECO:0000259" key="11">
    <source>
        <dbReference type="Pfam" id="PF08543"/>
    </source>
</evidence>
<dbReference type="InterPro" id="IPR013749">
    <property type="entry name" value="PM/HMP-P_kinase-1"/>
</dbReference>
<evidence type="ECO:0000313" key="12">
    <source>
        <dbReference type="EMBL" id="NNG80337.1"/>
    </source>
</evidence>
<dbReference type="Proteomes" id="UP000549517">
    <property type="component" value="Unassembled WGS sequence"/>
</dbReference>
<comment type="pathway">
    <text evidence="4">Cofactor biosynthesis; thiamine diphosphate biosynthesis; 4-amino-2-methyl-5-diphosphomethylpyrimidine from 5-amino-1-(5-phospho-D-ribosyl)imidazole: step 3/3.</text>
</comment>
<feature type="region of interest" description="Disordered" evidence="10">
    <location>
        <begin position="238"/>
        <end position="270"/>
    </location>
</feature>
<dbReference type="EMBL" id="PNFZ01000003">
    <property type="protein sequence ID" value="PMB98038.1"/>
    <property type="molecule type" value="Genomic_DNA"/>
</dbReference>
<keyword evidence="5 12" id="KW-0808">Transferase</keyword>
<dbReference type="RefSeq" id="WP_102161835.1">
    <property type="nucleotide sequence ID" value="NZ_BAAAKH010000021.1"/>
</dbReference>
<dbReference type="PANTHER" id="PTHR20858:SF17">
    <property type="entry name" value="HYDROXYMETHYLPYRIMIDINE_PHOSPHOMETHYLPYRIMIDINE KINASE THI20-RELATED"/>
    <property type="match status" value="1"/>
</dbReference>
<feature type="domain" description="Pyridoxamine kinase/Phosphomethylpyrimidine kinase" evidence="11">
    <location>
        <begin position="18"/>
        <end position="245"/>
    </location>
</feature>
<comment type="catalytic activity">
    <reaction evidence="2">
        <text>4-amino-2-methyl-5-(phosphooxymethyl)pyrimidine + ATP = 4-amino-2-methyl-5-(diphosphooxymethyl)pyrimidine + ADP</text>
        <dbReference type="Rhea" id="RHEA:19893"/>
        <dbReference type="ChEBI" id="CHEBI:30616"/>
        <dbReference type="ChEBI" id="CHEBI:57841"/>
        <dbReference type="ChEBI" id="CHEBI:58354"/>
        <dbReference type="ChEBI" id="CHEBI:456216"/>
        <dbReference type="EC" id="2.7.4.7"/>
    </reaction>
</comment>
<evidence type="ECO:0000256" key="6">
    <source>
        <dbReference type="ARBA" id="ARBA00022741"/>
    </source>
</evidence>
<keyword evidence="7 13" id="KW-0418">Kinase</keyword>
<gene>
    <name evidence="13" type="primary">thiD</name>
    <name evidence="13" type="ORF">CJ198_06555</name>
    <name evidence="12" type="ORF">HLA91_13300</name>
</gene>
<dbReference type="UniPathway" id="UPA00060">
    <property type="reaction ID" value="UER00138"/>
</dbReference>
<evidence type="ECO:0000313" key="14">
    <source>
        <dbReference type="Proteomes" id="UP000235703"/>
    </source>
</evidence>
<keyword evidence="9" id="KW-0784">Thiamine biosynthesis</keyword>
<dbReference type="InterPro" id="IPR029056">
    <property type="entry name" value="Ribokinase-like"/>
</dbReference>
<dbReference type="PANTHER" id="PTHR20858">
    <property type="entry name" value="PHOSPHOMETHYLPYRIMIDINE KINASE"/>
    <property type="match status" value="1"/>
</dbReference>
<name>A0A2N6PH72_9MICO</name>
<evidence type="ECO:0000256" key="4">
    <source>
        <dbReference type="ARBA" id="ARBA00004769"/>
    </source>
</evidence>
<feature type="region of interest" description="Disordered" evidence="10">
    <location>
        <begin position="298"/>
        <end position="317"/>
    </location>
</feature>
<dbReference type="GO" id="GO:0005524">
    <property type="term" value="F:ATP binding"/>
    <property type="evidence" value="ECO:0007669"/>
    <property type="project" value="UniProtKB-KW"/>
</dbReference>
<dbReference type="Proteomes" id="UP000235703">
    <property type="component" value="Unassembled WGS sequence"/>
</dbReference>
<dbReference type="InterPro" id="IPR004399">
    <property type="entry name" value="HMP/HMP-P_kinase_dom"/>
</dbReference>
<organism evidence="13 14">
    <name type="scientific">Brevibacterium luteolum</name>
    <dbReference type="NCBI Taxonomy" id="199591"/>
    <lineage>
        <taxon>Bacteria</taxon>
        <taxon>Bacillati</taxon>
        <taxon>Actinomycetota</taxon>
        <taxon>Actinomycetes</taxon>
        <taxon>Micrococcales</taxon>
        <taxon>Brevibacteriaceae</taxon>
        <taxon>Brevibacterium</taxon>
    </lineage>
</organism>
<evidence type="ECO:0000256" key="3">
    <source>
        <dbReference type="ARBA" id="ARBA00003848"/>
    </source>
</evidence>